<dbReference type="GO" id="GO:0005576">
    <property type="term" value="C:extracellular region"/>
    <property type="evidence" value="ECO:0007669"/>
    <property type="project" value="UniProtKB-SubCell"/>
</dbReference>
<dbReference type="PROSITE" id="PS50240">
    <property type="entry name" value="TRYPSIN_DOM"/>
    <property type="match status" value="1"/>
</dbReference>
<organism evidence="8 9">
    <name type="scientific">[Torrubiella] hemipterigena</name>
    <dbReference type="NCBI Taxonomy" id="1531966"/>
    <lineage>
        <taxon>Eukaryota</taxon>
        <taxon>Fungi</taxon>
        <taxon>Dikarya</taxon>
        <taxon>Ascomycota</taxon>
        <taxon>Pezizomycotina</taxon>
        <taxon>Sordariomycetes</taxon>
        <taxon>Hypocreomycetidae</taxon>
        <taxon>Hypocreales</taxon>
        <taxon>Clavicipitaceae</taxon>
        <taxon>Clavicipitaceae incertae sedis</taxon>
        <taxon>'Torrubiella' clade</taxon>
    </lineage>
</organism>
<feature type="domain" description="Peptidase S1" evidence="7">
    <location>
        <begin position="1"/>
        <end position="161"/>
    </location>
</feature>
<dbReference type="PRINTS" id="PR00722">
    <property type="entry name" value="CHYMOTRYPSIN"/>
</dbReference>
<evidence type="ECO:0000313" key="9">
    <source>
        <dbReference type="Proteomes" id="UP000039046"/>
    </source>
</evidence>
<dbReference type="Proteomes" id="UP000039046">
    <property type="component" value="Unassembled WGS sequence"/>
</dbReference>
<dbReference type="InterPro" id="IPR050430">
    <property type="entry name" value="Peptidase_S1"/>
</dbReference>
<sequence length="161" mass="17287">MSIKVGSSLFDDGEVHNVTSFFLHPKFVNLVKGDIPDYDVSILKLATPLSFGPGIQPVGGMVNKGQEPVAGDIGFTSGWGTLQWQGESPKVLQSVEIPVIRHEVCARTYAADKYRLPVGQRMFCASMSQGGEDSCNSDSGGPFIINKKIAGIVSWGHECPC</sequence>
<dbReference type="InterPro" id="IPR001314">
    <property type="entry name" value="Peptidase_S1A"/>
</dbReference>
<reference evidence="8 9" key="1">
    <citation type="journal article" date="2015" name="Genome Announc.">
        <title>Draft Genome Sequence and Gene Annotation of the Entomopathogenic Fungus Verticillium hemipterigenum.</title>
        <authorList>
            <person name="Horn F."/>
            <person name="Habel A."/>
            <person name="Scharf D.H."/>
            <person name="Dworschak J."/>
            <person name="Brakhage A.A."/>
            <person name="Guthke R."/>
            <person name="Hertweck C."/>
            <person name="Linde J."/>
        </authorList>
    </citation>
    <scope>NUCLEOTIDE SEQUENCE [LARGE SCALE GENOMIC DNA]</scope>
</reference>
<gene>
    <name evidence="8" type="ORF">VHEMI02132</name>
</gene>
<dbReference type="AlphaFoldDB" id="A0A0A1T791"/>
<dbReference type="InterPro" id="IPR043504">
    <property type="entry name" value="Peptidase_S1_PA_chymotrypsin"/>
</dbReference>
<keyword evidence="6" id="KW-0325">Glycoprotein</keyword>
<dbReference type="STRING" id="1531966.A0A0A1T791"/>
<keyword evidence="5" id="KW-1015">Disulfide bond</keyword>
<accession>A0A0A1T791</accession>
<protein>
    <recommendedName>
        <fullName evidence="7">Peptidase S1 domain-containing protein</fullName>
    </recommendedName>
</protein>
<dbReference type="CDD" id="cd00190">
    <property type="entry name" value="Tryp_SPc"/>
    <property type="match status" value="1"/>
</dbReference>
<dbReference type="Gene3D" id="2.40.10.10">
    <property type="entry name" value="Trypsin-like serine proteases"/>
    <property type="match status" value="2"/>
</dbReference>
<dbReference type="PANTHER" id="PTHR24276:SF91">
    <property type="entry name" value="AT26814P-RELATED"/>
    <property type="match status" value="1"/>
</dbReference>
<comment type="subcellular location">
    <subcellularLocation>
        <location evidence="1">Secreted</location>
    </subcellularLocation>
</comment>
<evidence type="ECO:0000256" key="3">
    <source>
        <dbReference type="ARBA" id="ARBA00022525"/>
    </source>
</evidence>
<dbReference type="GO" id="GO:0004252">
    <property type="term" value="F:serine-type endopeptidase activity"/>
    <property type="evidence" value="ECO:0007669"/>
    <property type="project" value="InterPro"/>
</dbReference>
<evidence type="ECO:0000256" key="2">
    <source>
        <dbReference type="ARBA" id="ARBA00007664"/>
    </source>
</evidence>
<proteinExistence type="inferred from homology"/>
<evidence type="ECO:0000256" key="4">
    <source>
        <dbReference type="ARBA" id="ARBA00022729"/>
    </source>
</evidence>
<evidence type="ECO:0000256" key="5">
    <source>
        <dbReference type="ARBA" id="ARBA00023157"/>
    </source>
</evidence>
<evidence type="ECO:0000256" key="6">
    <source>
        <dbReference type="ARBA" id="ARBA00023180"/>
    </source>
</evidence>
<dbReference type="SMART" id="SM00020">
    <property type="entry name" value="Tryp_SPc"/>
    <property type="match status" value="1"/>
</dbReference>
<keyword evidence="9" id="KW-1185">Reference proteome</keyword>
<dbReference type="SUPFAM" id="SSF50494">
    <property type="entry name" value="Trypsin-like serine proteases"/>
    <property type="match status" value="1"/>
</dbReference>
<dbReference type="OrthoDB" id="6380398at2759"/>
<evidence type="ECO:0000256" key="1">
    <source>
        <dbReference type="ARBA" id="ARBA00004613"/>
    </source>
</evidence>
<dbReference type="PANTHER" id="PTHR24276">
    <property type="entry name" value="POLYSERASE-RELATED"/>
    <property type="match status" value="1"/>
</dbReference>
<keyword evidence="3" id="KW-0964">Secreted</keyword>
<evidence type="ECO:0000259" key="7">
    <source>
        <dbReference type="PROSITE" id="PS50240"/>
    </source>
</evidence>
<dbReference type="EMBL" id="CDHN01000001">
    <property type="protein sequence ID" value="CEJ82040.1"/>
    <property type="molecule type" value="Genomic_DNA"/>
</dbReference>
<dbReference type="GO" id="GO:0006508">
    <property type="term" value="P:proteolysis"/>
    <property type="evidence" value="ECO:0007669"/>
    <property type="project" value="InterPro"/>
</dbReference>
<dbReference type="FunFam" id="2.40.10.10:FF:000054">
    <property type="entry name" value="Complement C1r subcomponent"/>
    <property type="match status" value="1"/>
</dbReference>
<keyword evidence="4" id="KW-0732">Signal</keyword>
<dbReference type="InterPro" id="IPR009003">
    <property type="entry name" value="Peptidase_S1_PA"/>
</dbReference>
<comment type="similarity">
    <text evidence="2">Belongs to the peptidase S1 family.</text>
</comment>
<dbReference type="Pfam" id="PF00089">
    <property type="entry name" value="Trypsin"/>
    <property type="match status" value="1"/>
</dbReference>
<dbReference type="InterPro" id="IPR001254">
    <property type="entry name" value="Trypsin_dom"/>
</dbReference>
<name>A0A0A1T791_9HYPO</name>
<evidence type="ECO:0000313" key="8">
    <source>
        <dbReference type="EMBL" id="CEJ82040.1"/>
    </source>
</evidence>
<dbReference type="HOGENOM" id="CLU_006842_13_2_1"/>